<feature type="signal peptide" evidence="1">
    <location>
        <begin position="1"/>
        <end position="21"/>
    </location>
</feature>
<feature type="chain" id="PRO_5013204282" evidence="1">
    <location>
        <begin position="22"/>
        <end position="226"/>
    </location>
</feature>
<reference evidence="2 3" key="1">
    <citation type="submission" date="2017-02" db="EMBL/GenBank/DDBJ databases">
        <authorList>
            <person name="Peterson S.W."/>
        </authorList>
    </citation>
    <scope>NUCLEOTIDE SEQUENCE [LARGE SCALE GENOMIC DNA]</scope>
    <source>
        <strain evidence="2">C6</strain>
    </source>
</reference>
<dbReference type="InterPro" id="IPR008517">
    <property type="entry name" value="GNA1162-like"/>
</dbReference>
<evidence type="ECO:0000256" key="1">
    <source>
        <dbReference type="SAM" id="SignalP"/>
    </source>
</evidence>
<dbReference type="Gene3D" id="3.40.50.10610">
    <property type="entry name" value="ABC-type transport auxiliary lipoprotein component"/>
    <property type="match status" value="1"/>
</dbReference>
<evidence type="ECO:0000313" key="2">
    <source>
        <dbReference type="EMBL" id="SJX20474.1"/>
    </source>
</evidence>
<accession>A0A1R7Q896</accession>
<sequence length="226" mass="24730" precursor="true">MKHFKKLCVLGLAVTLFTGCATTPKSKRDLSAYHANMPKSILVLPPVNESPDTRATYGYWSTVTLPVAEAGYYVFPISVVDTLFKENGVTNGYDAQQIPIQKLNEIFGADAALYVKVKEYGSKYQVIQSVSTVAVEAKLVDLKTGALLWEGQEKIQQANNNSNAGLVGMLVGALIDQISNHLSDKAYVLSNNVSTQLYAPQLMQQKGLLYGPRSPHFVQNSMSPQQ</sequence>
<protein>
    <submittedName>
        <fullName evidence="2">Putative lipoprotein/NMB1162</fullName>
    </submittedName>
</protein>
<evidence type="ECO:0000313" key="3">
    <source>
        <dbReference type="Proteomes" id="UP000196240"/>
    </source>
</evidence>
<dbReference type="Pfam" id="PF05643">
    <property type="entry name" value="GNA1162-like"/>
    <property type="match status" value="1"/>
</dbReference>
<dbReference type="Proteomes" id="UP000196240">
    <property type="component" value="Unassembled WGS sequence"/>
</dbReference>
<dbReference type="PROSITE" id="PS51257">
    <property type="entry name" value="PROKAR_LIPOPROTEIN"/>
    <property type="match status" value="1"/>
</dbReference>
<keyword evidence="2" id="KW-0449">Lipoprotein</keyword>
<dbReference type="AlphaFoldDB" id="A0A1R7Q896"/>
<dbReference type="EMBL" id="FUUY01000001">
    <property type="protein sequence ID" value="SJX20474.1"/>
    <property type="molecule type" value="Genomic_DNA"/>
</dbReference>
<dbReference type="RefSeq" id="WP_087010417.1">
    <property type="nucleotide sequence ID" value="NZ_FUUY01000001.1"/>
</dbReference>
<proteinExistence type="predicted"/>
<gene>
    <name evidence="2" type="ORF">ACNJC6_00052</name>
</gene>
<keyword evidence="1" id="KW-0732">Signal</keyword>
<organism evidence="2 3">
    <name type="scientific">Acinetobacter johnsonii</name>
    <dbReference type="NCBI Taxonomy" id="40214"/>
    <lineage>
        <taxon>Bacteria</taxon>
        <taxon>Pseudomonadati</taxon>
        <taxon>Pseudomonadota</taxon>
        <taxon>Gammaproteobacteria</taxon>
        <taxon>Moraxellales</taxon>
        <taxon>Moraxellaceae</taxon>
        <taxon>Acinetobacter</taxon>
    </lineage>
</organism>
<name>A0A1R7Q896_ACIJO</name>